<dbReference type="Proteomes" id="UP000198736">
    <property type="component" value="Unassembled WGS sequence"/>
</dbReference>
<protein>
    <submittedName>
        <fullName evidence="1">Uncharacterized protein</fullName>
    </submittedName>
</protein>
<reference evidence="2" key="1">
    <citation type="submission" date="2015-10" db="EMBL/GenBank/DDBJ databases">
        <authorList>
            <person name="Luecker S."/>
            <person name="Luecker S."/>
        </authorList>
    </citation>
    <scope>NUCLEOTIDE SEQUENCE [LARGE SCALE GENOMIC DNA]</scope>
</reference>
<organism evidence="1 2">
    <name type="scientific">Candidatus Nitrospira nitrificans</name>
    <dbReference type="NCBI Taxonomy" id="1742973"/>
    <lineage>
        <taxon>Bacteria</taxon>
        <taxon>Pseudomonadati</taxon>
        <taxon>Nitrospirota</taxon>
        <taxon>Nitrospiria</taxon>
        <taxon>Nitrospirales</taxon>
        <taxon>Nitrospiraceae</taxon>
        <taxon>Nitrospira</taxon>
    </lineage>
</organism>
<evidence type="ECO:0000313" key="2">
    <source>
        <dbReference type="Proteomes" id="UP000198736"/>
    </source>
</evidence>
<proteinExistence type="predicted"/>
<sequence length="42" mass="4785">MLLDHFDEPAEYCYRVYANASPPFVASINFLLGWKDGHGRSP</sequence>
<evidence type="ECO:0000313" key="1">
    <source>
        <dbReference type="EMBL" id="CUS39375.1"/>
    </source>
</evidence>
<name>A0A0S4LQ24_9BACT</name>
<dbReference type="EMBL" id="CZPZ01000034">
    <property type="protein sequence ID" value="CUS39375.1"/>
    <property type="molecule type" value="Genomic_DNA"/>
</dbReference>
<dbReference type="AlphaFoldDB" id="A0A0S4LQ24"/>
<accession>A0A0S4LQ24</accession>
<keyword evidence="2" id="KW-1185">Reference proteome</keyword>
<gene>
    <name evidence="1" type="ORF">COMA2_70106</name>
</gene>